<organism evidence="2 3">
    <name type="scientific">Pseudomonas asturiensis</name>
    <dbReference type="NCBI Taxonomy" id="1190415"/>
    <lineage>
        <taxon>Bacteria</taxon>
        <taxon>Pseudomonadati</taxon>
        <taxon>Pseudomonadota</taxon>
        <taxon>Gammaproteobacteria</taxon>
        <taxon>Pseudomonadales</taxon>
        <taxon>Pseudomonadaceae</taxon>
        <taxon>Pseudomonas</taxon>
    </lineage>
</organism>
<reference evidence="2 3" key="1">
    <citation type="submission" date="2016-11" db="EMBL/GenBank/DDBJ databases">
        <authorList>
            <person name="Jaros S."/>
            <person name="Januszkiewicz K."/>
            <person name="Wedrychowicz H."/>
        </authorList>
    </citation>
    <scope>NUCLEOTIDE SEQUENCE [LARGE SCALE GENOMIC DNA]</scope>
    <source>
        <strain evidence="2 3">LMG 26898</strain>
    </source>
</reference>
<accession>A0A1M7JUU6</accession>
<protein>
    <recommendedName>
        <fullName evidence="4">Membrane protein involved in the export of O-antigen and teichoic acid</fullName>
    </recommendedName>
</protein>
<dbReference type="STRING" id="1190415.SAMN05216593_101550"/>
<evidence type="ECO:0000313" key="2">
    <source>
        <dbReference type="EMBL" id="SHM56493.1"/>
    </source>
</evidence>
<dbReference type="AlphaFoldDB" id="A0A1M7JUU6"/>
<feature type="transmembrane region" description="Helical" evidence="1">
    <location>
        <begin position="414"/>
        <end position="438"/>
    </location>
</feature>
<feature type="transmembrane region" description="Helical" evidence="1">
    <location>
        <begin position="59"/>
        <end position="81"/>
    </location>
</feature>
<evidence type="ECO:0008006" key="4">
    <source>
        <dbReference type="Google" id="ProtNLM"/>
    </source>
</evidence>
<dbReference type="Proteomes" id="UP000183983">
    <property type="component" value="Unassembled WGS sequence"/>
</dbReference>
<feature type="transmembrane region" description="Helical" evidence="1">
    <location>
        <begin position="290"/>
        <end position="311"/>
    </location>
</feature>
<evidence type="ECO:0000256" key="1">
    <source>
        <dbReference type="SAM" id="Phobius"/>
    </source>
</evidence>
<feature type="transmembrane region" description="Helical" evidence="1">
    <location>
        <begin position="102"/>
        <end position="122"/>
    </location>
</feature>
<sequence>MRPLAQPAQDPHALSPEARAVDKSLLFAALAYACGQVANFVFQLLLLDQLGPSQYGEAGLAHLALITLIFLADLGYSSLFLREVRSSINWQHTWRYALGHRLLATLVLLAVVTLGWQVWGSTGAGRDYLFWAIPACLFALVNYSSPMIAEGRSLAGLLVAQVAWPSALLIWWLLPAESGLSPAATAGLAFSLGYLAQALTSLACSRRHLSLWLPKAGKGQIGAALHLSLIGICGTLHDRLTPFLLAPLAPGFLPLLLILNHIMSGLSGIQAQLARLLLPGADTPQGQRKIVNSASLLMWATVVALLIGILLQDLPMLAEQRQWLAPAATLVLAWGVSASSGFFATSLIGARQEKPLLRVLMAGMICSALLQICAAWIGSADYLAGARLLGMLAMLTWLLRLLRLRFGLWGWAALALSLPACAIGAASGSAGLAAALLLPALFGLLRQVPCYVPARNADTCP</sequence>
<dbReference type="RefSeq" id="WP_084537029.1">
    <property type="nucleotide sequence ID" value="NZ_FRDA01000001.1"/>
</dbReference>
<feature type="transmembrane region" description="Helical" evidence="1">
    <location>
        <begin position="154"/>
        <end position="174"/>
    </location>
</feature>
<feature type="transmembrane region" description="Helical" evidence="1">
    <location>
        <begin position="243"/>
        <end position="269"/>
    </location>
</feature>
<feature type="transmembrane region" description="Helical" evidence="1">
    <location>
        <begin position="356"/>
        <end position="378"/>
    </location>
</feature>
<feature type="transmembrane region" description="Helical" evidence="1">
    <location>
        <begin position="25"/>
        <end position="47"/>
    </location>
</feature>
<feature type="transmembrane region" description="Helical" evidence="1">
    <location>
        <begin position="384"/>
        <end position="402"/>
    </location>
</feature>
<keyword evidence="1" id="KW-0472">Membrane</keyword>
<feature type="transmembrane region" description="Helical" evidence="1">
    <location>
        <begin position="323"/>
        <end position="344"/>
    </location>
</feature>
<dbReference type="EMBL" id="FRDA01000001">
    <property type="protein sequence ID" value="SHM56493.1"/>
    <property type="molecule type" value="Genomic_DNA"/>
</dbReference>
<evidence type="ECO:0000313" key="3">
    <source>
        <dbReference type="Proteomes" id="UP000183983"/>
    </source>
</evidence>
<name>A0A1M7JUU6_9PSED</name>
<proteinExistence type="predicted"/>
<feature type="transmembrane region" description="Helical" evidence="1">
    <location>
        <begin position="128"/>
        <end position="145"/>
    </location>
</feature>
<dbReference type="PROSITE" id="PS51257">
    <property type="entry name" value="PROKAR_LIPOPROTEIN"/>
    <property type="match status" value="1"/>
</dbReference>
<gene>
    <name evidence="2" type="ORF">SAMN05216593_101550</name>
</gene>
<keyword evidence="1" id="KW-1133">Transmembrane helix</keyword>
<dbReference type="OrthoDB" id="5994301at2"/>
<keyword evidence="1" id="KW-0812">Transmembrane</keyword>